<evidence type="ECO:0000256" key="1">
    <source>
        <dbReference type="SAM" id="MobiDB-lite"/>
    </source>
</evidence>
<dbReference type="Proteomes" id="UP000462055">
    <property type="component" value="Unassembled WGS sequence"/>
</dbReference>
<keyword evidence="2" id="KW-0472">Membrane</keyword>
<evidence type="ECO:0000313" key="5">
    <source>
        <dbReference type="Proteomes" id="UP000462055"/>
    </source>
</evidence>
<reference evidence="4" key="1">
    <citation type="submission" date="2019-12" db="EMBL/GenBank/DDBJ databases">
        <title>Actinomadura physcomitrii sp. nov., a novel actinomycete isolated from moss [Physcomitrium sphaericum (Ludw) Fuernr].</title>
        <authorList>
            <person name="Zhuang X."/>
        </authorList>
    </citation>
    <scope>NUCLEOTIDE SEQUENCE [LARGE SCALE GENOMIC DNA]</scope>
    <source>
        <strain evidence="4">LD22</strain>
    </source>
</reference>
<protein>
    <recommendedName>
        <fullName evidence="3">Putative Flp pilus-assembly TadG-like N-terminal domain-containing protein</fullName>
    </recommendedName>
</protein>
<dbReference type="EMBL" id="WBMS02000015">
    <property type="protein sequence ID" value="MWA02748.1"/>
    <property type="molecule type" value="Genomic_DNA"/>
</dbReference>
<proteinExistence type="predicted"/>
<dbReference type="AlphaFoldDB" id="A0A6I4M989"/>
<dbReference type="InterPro" id="IPR028087">
    <property type="entry name" value="Tad_N"/>
</dbReference>
<gene>
    <name evidence="4" type="ORF">F8568_020690</name>
</gene>
<evidence type="ECO:0000259" key="3">
    <source>
        <dbReference type="Pfam" id="PF13400"/>
    </source>
</evidence>
<feature type="domain" description="Putative Flp pilus-assembly TadG-like N-terminal" evidence="3">
    <location>
        <begin position="82"/>
        <end position="126"/>
    </location>
</feature>
<name>A0A6I4M989_9ACTN</name>
<comment type="caution">
    <text evidence="4">The sequence shown here is derived from an EMBL/GenBank/DDBJ whole genome shotgun (WGS) entry which is preliminary data.</text>
</comment>
<sequence length="214" mass="22747">MRTVRPARPVRLSPPSRASGYGVGACDLRDPAERPCTDLDAGLTNRHQDPPIAHRPLPGHSVSAITSALSRARGLAQQSERGSVSVFTVIITLVVLVFFGAVVDFEQVLEARQDAETAAQEAARAGTGHVDLDHAYMRGRFVVDRRSALRAARSYLRAGGYSGTATTTGAHTIRVHVTITRPARFLSLIGISALHADADATANLTTGVEGPHQP</sequence>
<feature type="region of interest" description="Disordered" evidence="1">
    <location>
        <begin position="1"/>
        <end position="24"/>
    </location>
</feature>
<keyword evidence="2" id="KW-1133">Transmembrane helix</keyword>
<keyword evidence="5" id="KW-1185">Reference proteome</keyword>
<keyword evidence="2" id="KW-0812">Transmembrane</keyword>
<organism evidence="4 5">
    <name type="scientific">Actinomadura physcomitrii</name>
    <dbReference type="NCBI Taxonomy" id="2650748"/>
    <lineage>
        <taxon>Bacteria</taxon>
        <taxon>Bacillati</taxon>
        <taxon>Actinomycetota</taxon>
        <taxon>Actinomycetes</taxon>
        <taxon>Streptosporangiales</taxon>
        <taxon>Thermomonosporaceae</taxon>
        <taxon>Actinomadura</taxon>
    </lineage>
</organism>
<evidence type="ECO:0000256" key="2">
    <source>
        <dbReference type="SAM" id="Phobius"/>
    </source>
</evidence>
<accession>A0A6I4M989</accession>
<feature type="transmembrane region" description="Helical" evidence="2">
    <location>
        <begin position="83"/>
        <end position="103"/>
    </location>
</feature>
<dbReference type="Pfam" id="PF13400">
    <property type="entry name" value="Tad"/>
    <property type="match status" value="1"/>
</dbReference>
<evidence type="ECO:0000313" key="4">
    <source>
        <dbReference type="EMBL" id="MWA02748.1"/>
    </source>
</evidence>